<dbReference type="GO" id="GO:0048193">
    <property type="term" value="P:Golgi vesicle transport"/>
    <property type="evidence" value="ECO:0007669"/>
    <property type="project" value="InterPro"/>
</dbReference>
<dbReference type="InterPro" id="IPR010989">
    <property type="entry name" value="SNARE"/>
</dbReference>
<accession>A0A804KUR8</accession>
<evidence type="ECO:0000313" key="4">
    <source>
        <dbReference type="EMBL" id="CAG1853138.1"/>
    </source>
</evidence>
<proteinExistence type="predicted"/>
<gene>
    <name evidence="4" type="ORF">GSMUA_313640.1</name>
</gene>
<dbReference type="EnsemblPlants" id="Ma10_t10580.1">
    <property type="protein sequence ID" value="Ma10_p10580.1"/>
    <property type="gene ID" value="Ma10_g10580"/>
</dbReference>
<dbReference type="EMBL" id="HG996476">
    <property type="protein sequence ID" value="CAG1853138.1"/>
    <property type="molecule type" value="Genomic_DNA"/>
</dbReference>
<keyword evidence="6" id="KW-1185">Reference proteome</keyword>
<dbReference type="InParanoid" id="A0A804KUR8"/>
<comment type="subcellular location">
    <subcellularLocation>
        <location evidence="2">Endomembrane system</location>
        <topology evidence="2">Single-pass type IV membrane protein</topology>
    </subcellularLocation>
</comment>
<dbReference type="Gramene" id="Ma10_t10580.1">
    <property type="protein sequence ID" value="Ma10_p10580.1"/>
    <property type="gene ID" value="Ma10_g10580"/>
</dbReference>
<feature type="domain" description="Syntaxin 6/10/61 N-terminal" evidence="3">
    <location>
        <begin position="6"/>
        <end position="46"/>
    </location>
</feature>
<dbReference type="AlphaFoldDB" id="A0A804KUR8"/>
<evidence type="ECO:0000259" key="3">
    <source>
        <dbReference type="Pfam" id="PF09177"/>
    </source>
</evidence>
<dbReference type="SUPFAM" id="SSF47661">
    <property type="entry name" value="t-snare proteins"/>
    <property type="match status" value="1"/>
</dbReference>
<reference evidence="5" key="2">
    <citation type="submission" date="2021-05" db="UniProtKB">
        <authorList>
            <consortium name="EnsemblPlants"/>
        </authorList>
    </citation>
    <scope>IDENTIFICATION</scope>
    <source>
        <strain evidence="5">subsp. malaccensis</strain>
    </source>
</reference>
<keyword evidence="1" id="KW-0813">Transport</keyword>
<evidence type="ECO:0000256" key="1">
    <source>
        <dbReference type="ARBA" id="ARBA00022927"/>
    </source>
</evidence>
<sequence length="52" mass="6058">MTPAQDPFYVVKEEIQESINKLQVTFQQWEQTPSNTERVYTLQNSLLSAVRA</sequence>
<protein>
    <submittedName>
        <fullName evidence="4">(wild Malaysian banana) hypothetical protein</fullName>
    </submittedName>
</protein>
<reference evidence="4" key="1">
    <citation type="submission" date="2021-03" db="EMBL/GenBank/DDBJ databases">
        <authorList>
            <consortium name="Genoscope - CEA"/>
            <person name="William W."/>
        </authorList>
    </citation>
    <scope>NUCLEOTIDE SEQUENCE</scope>
    <source>
        <strain evidence="4">Doubled-haploid Pahang</strain>
    </source>
</reference>
<dbReference type="GO" id="GO:0016020">
    <property type="term" value="C:membrane"/>
    <property type="evidence" value="ECO:0007669"/>
    <property type="project" value="InterPro"/>
</dbReference>
<dbReference type="Pfam" id="PF09177">
    <property type="entry name" value="STX6_10_61_N"/>
    <property type="match status" value="1"/>
</dbReference>
<organism evidence="5 6">
    <name type="scientific">Musa acuminata subsp. malaccensis</name>
    <name type="common">Wild banana</name>
    <name type="synonym">Musa malaccensis</name>
    <dbReference type="NCBI Taxonomy" id="214687"/>
    <lineage>
        <taxon>Eukaryota</taxon>
        <taxon>Viridiplantae</taxon>
        <taxon>Streptophyta</taxon>
        <taxon>Embryophyta</taxon>
        <taxon>Tracheophyta</taxon>
        <taxon>Spermatophyta</taxon>
        <taxon>Magnoliopsida</taxon>
        <taxon>Liliopsida</taxon>
        <taxon>Zingiberales</taxon>
        <taxon>Musaceae</taxon>
        <taxon>Musa</taxon>
    </lineage>
</organism>
<dbReference type="GO" id="GO:0015031">
    <property type="term" value="P:protein transport"/>
    <property type="evidence" value="ECO:0007669"/>
    <property type="project" value="UniProtKB-KW"/>
</dbReference>
<dbReference type="GO" id="GO:0012505">
    <property type="term" value="C:endomembrane system"/>
    <property type="evidence" value="ECO:0007669"/>
    <property type="project" value="UniProtKB-SubCell"/>
</dbReference>
<dbReference type="Gene3D" id="1.20.58.90">
    <property type="match status" value="1"/>
</dbReference>
<evidence type="ECO:0000313" key="5">
    <source>
        <dbReference type="EnsemblPlants" id="Ma10_p10580.1"/>
    </source>
</evidence>
<evidence type="ECO:0000313" key="6">
    <source>
        <dbReference type="Proteomes" id="UP000012960"/>
    </source>
</evidence>
<evidence type="ECO:0000256" key="2">
    <source>
        <dbReference type="ARBA" id="ARBA00046280"/>
    </source>
</evidence>
<dbReference type="Proteomes" id="UP000012960">
    <property type="component" value="Unplaced"/>
</dbReference>
<name>A0A804KUR8_MUSAM</name>
<keyword evidence="1" id="KW-0653">Protein transport</keyword>
<dbReference type="InterPro" id="IPR015260">
    <property type="entry name" value="Syntaxin-6/10/61_N"/>
</dbReference>